<accession>A0A8T0GMQ7</accession>
<dbReference type="Proteomes" id="UP000822688">
    <property type="component" value="Chromosome 10"/>
</dbReference>
<dbReference type="EMBL" id="CM026431">
    <property type="protein sequence ID" value="KAG0560310.1"/>
    <property type="molecule type" value="Genomic_DNA"/>
</dbReference>
<feature type="region of interest" description="Disordered" evidence="1">
    <location>
        <begin position="232"/>
        <end position="280"/>
    </location>
</feature>
<sequence>MCIDGVGGMKKYARLRQECSEFDNALYDATPEVSFNDESRANGESASPKRGDSPPTVVRSSQTGLTSGLAGAFKKLGSFREVSAARRNTETTSQWQGGPGTNNGSRSASARWPGNAQEEASESGRWVNVETASLSGRWGSVSTSDHWEDATQQGLNSFRDSLSLSRSGRLMQEGEPWTAPKPSEPIHRQPSPRDAAAQPPLASTNANPSDKTFGAAVQQNISMKETQGWLASVKRPLQPRKPPSTFEDPHEFNWRAATSTNGRERDPSSTSSRKTPTTISQSMRYDRLKTIDLVENPSYGDHRNGTGNHSIMQKAASMREGGAHSDAIMAMARAYSEKHGVPQAILECVACGRALGVIVQGDPANDTSFCQSCRPHAIGAWMYHTKAPESGKSKRKGMMHFCKKILRMGKKPNKSKG</sequence>
<dbReference type="AlphaFoldDB" id="A0A8T0GMQ7"/>
<feature type="region of interest" description="Disordered" evidence="1">
    <location>
        <begin position="160"/>
        <end position="218"/>
    </location>
</feature>
<evidence type="ECO:0000313" key="3">
    <source>
        <dbReference type="Proteomes" id="UP000822688"/>
    </source>
</evidence>
<feature type="compositionally biased region" description="Polar residues" evidence="1">
    <location>
        <begin position="90"/>
        <end position="108"/>
    </location>
</feature>
<gene>
    <name evidence="2" type="ORF">KC19_10G170900</name>
</gene>
<proteinExistence type="predicted"/>
<name>A0A8T0GMQ7_CERPU</name>
<protein>
    <submittedName>
        <fullName evidence="2">Uncharacterized protein</fullName>
    </submittedName>
</protein>
<comment type="caution">
    <text evidence="2">The sequence shown here is derived from an EMBL/GenBank/DDBJ whole genome shotgun (WGS) entry which is preliminary data.</text>
</comment>
<keyword evidence="3" id="KW-1185">Reference proteome</keyword>
<feature type="region of interest" description="Disordered" evidence="1">
    <location>
        <begin position="83"/>
        <end position="128"/>
    </location>
</feature>
<feature type="region of interest" description="Disordered" evidence="1">
    <location>
        <begin position="30"/>
        <end position="65"/>
    </location>
</feature>
<evidence type="ECO:0000256" key="1">
    <source>
        <dbReference type="SAM" id="MobiDB-lite"/>
    </source>
</evidence>
<feature type="compositionally biased region" description="Basic and acidic residues" evidence="1">
    <location>
        <begin position="37"/>
        <end position="52"/>
    </location>
</feature>
<feature type="compositionally biased region" description="Low complexity" evidence="1">
    <location>
        <begin position="268"/>
        <end position="280"/>
    </location>
</feature>
<feature type="compositionally biased region" description="Polar residues" evidence="1">
    <location>
        <begin position="201"/>
        <end position="210"/>
    </location>
</feature>
<reference evidence="2" key="1">
    <citation type="submission" date="2020-06" db="EMBL/GenBank/DDBJ databases">
        <title>WGS assembly of Ceratodon purpureus strain R40.</title>
        <authorList>
            <person name="Carey S.B."/>
            <person name="Jenkins J."/>
            <person name="Shu S."/>
            <person name="Lovell J.T."/>
            <person name="Sreedasyam A."/>
            <person name="Maumus F."/>
            <person name="Tiley G.P."/>
            <person name="Fernandez-Pozo N."/>
            <person name="Barry K."/>
            <person name="Chen C."/>
            <person name="Wang M."/>
            <person name="Lipzen A."/>
            <person name="Daum C."/>
            <person name="Saski C.A."/>
            <person name="Payton A.C."/>
            <person name="Mcbreen J.C."/>
            <person name="Conrad R.E."/>
            <person name="Kollar L.M."/>
            <person name="Olsson S."/>
            <person name="Huttunen S."/>
            <person name="Landis J.B."/>
            <person name="Wickett N.J."/>
            <person name="Johnson M.G."/>
            <person name="Rensing S.A."/>
            <person name="Grimwood J."/>
            <person name="Schmutz J."/>
            <person name="Mcdaniel S.F."/>
        </authorList>
    </citation>
    <scope>NUCLEOTIDE SEQUENCE</scope>
    <source>
        <strain evidence="2">R40</strain>
    </source>
</reference>
<evidence type="ECO:0000313" key="2">
    <source>
        <dbReference type="EMBL" id="KAG0560310.1"/>
    </source>
</evidence>
<feature type="compositionally biased region" description="Low complexity" evidence="1">
    <location>
        <begin position="160"/>
        <end position="170"/>
    </location>
</feature>
<organism evidence="2 3">
    <name type="scientific">Ceratodon purpureus</name>
    <name type="common">Fire moss</name>
    <name type="synonym">Dicranum purpureum</name>
    <dbReference type="NCBI Taxonomy" id="3225"/>
    <lineage>
        <taxon>Eukaryota</taxon>
        <taxon>Viridiplantae</taxon>
        <taxon>Streptophyta</taxon>
        <taxon>Embryophyta</taxon>
        <taxon>Bryophyta</taxon>
        <taxon>Bryophytina</taxon>
        <taxon>Bryopsida</taxon>
        <taxon>Dicranidae</taxon>
        <taxon>Pseudoditrichales</taxon>
        <taxon>Ditrichaceae</taxon>
        <taxon>Ceratodon</taxon>
    </lineage>
</organism>